<dbReference type="InterPro" id="IPR036691">
    <property type="entry name" value="Endo/exonu/phosph_ase_sf"/>
</dbReference>
<dbReference type="Pfam" id="PF03372">
    <property type="entry name" value="Exo_endo_phos"/>
    <property type="match status" value="1"/>
</dbReference>
<dbReference type="SUPFAM" id="SSF56219">
    <property type="entry name" value="DNase I-like"/>
    <property type="match status" value="1"/>
</dbReference>
<dbReference type="Gene3D" id="3.60.10.10">
    <property type="entry name" value="Endonuclease/exonuclease/phosphatase"/>
    <property type="match status" value="1"/>
</dbReference>
<keyword evidence="2" id="KW-0540">Nuclease</keyword>
<dbReference type="PANTHER" id="PTHR14859">
    <property type="entry name" value="CALCOFLUOR WHITE HYPERSENSITIVE PROTEIN PRECURSOR"/>
    <property type="match status" value="1"/>
</dbReference>
<dbReference type="AlphaFoldDB" id="A0A316X083"/>
<dbReference type="InterPro" id="IPR005135">
    <property type="entry name" value="Endo/exonuclease/phosphatase"/>
</dbReference>
<comment type="caution">
    <text evidence="2">The sequence shown here is derived from an EMBL/GenBank/DDBJ whole genome shotgun (WGS) entry which is preliminary data.</text>
</comment>
<dbReference type="Proteomes" id="UP000236594">
    <property type="component" value="Unassembled WGS sequence"/>
</dbReference>
<keyword evidence="2" id="KW-0255">Endonuclease</keyword>
<evidence type="ECO:0000313" key="3">
    <source>
        <dbReference type="Proteomes" id="UP000236594"/>
    </source>
</evidence>
<dbReference type="EMBL" id="PPED02000005">
    <property type="protein sequence ID" value="PWN66769.1"/>
    <property type="molecule type" value="Genomic_DNA"/>
</dbReference>
<proteinExistence type="predicted"/>
<dbReference type="CDD" id="cd09084">
    <property type="entry name" value="EEP-2"/>
    <property type="match status" value="1"/>
</dbReference>
<evidence type="ECO:0000259" key="1">
    <source>
        <dbReference type="Pfam" id="PF03372"/>
    </source>
</evidence>
<dbReference type="InterPro" id="IPR051916">
    <property type="entry name" value="GPI-anchor_lipid_remodeler"/>
</dbReference>
<sequence length="261" mass="29743">MFIALVFLNPIKRWVNYSSGKKGSPELKVLSFNTKAGHMGRDKIQTYLKSQNADVILLQEEGKGYEIEGYQKVNPFGGFTVLTRHKIISQKIIRPQGEDLRIPGVQIDIEVKGRVYRFIDVYLHPFRFEKEMVKLNGDSDANEQKVKDVIKKLIPTFKKHQEQVGLLRESIENSPYPVIVGGDFNSVPNSYEYYHVSEGLEDAFLSSGKGSGTSFHDYKFPIRIDYIFSSKSVHPVSYLVDRSISISDHYPVIAEFAIDSK</sequence>
<keyword evidence="3" id="KW-1185">Reference proteome</keyword>
<name>A0A316X083_9FLAO</name>
<dbReference type="GO" id="GO:0004519">
    <property type="term" value="F:endonuclease activity"/>
    <property type="evidence" value="ECO:0007669"/>
    <property type="project" value="UniProtKB-KW"/>
</dbReference>
<feature type="domain" description="Endonuclease/exonuclease/phosphatase" evidence="1">
    <location>
        <begin position="31"/>
        <end position="249"/>
    </location>
</feature>
<protein>
    <submittedName>
        <fullName evidence="2">AP endonuclease</fullName>
    </submittedName>
</protein>
<gene>
    <name evidence="2" type="ORF">C1631_018780</name>
</gene>
<evidence type="ECO:0000313" key="2">
    <source>
        <dbReference type="EMBL" id="PWN66769.1"/>
    </source>
</evidence>
<dbReference type="GO" id="GO:0016020">
    <property type="term" value="C:membrane"/>
    <property type="evidence" value="ECO:0007669"/>
    <property type="project" value="GOC"/>
</dbReference>
<dbReference type="PANTHER" id="PTHR14859:SF1">
    <property type="entry name" value="PGAP2-INTERACTING PROTEIN"/>
    <property type="match status" value="1"/>
</dbReference>
<dbReference type="GO" id="GO:0006506">
    <property type="term" value="P:GPI anchor biosynthetic process"/>
    <property type="evidence" value="ECO:0007669"/>
    <property type="project" value="TreeGrafter"/>
</dbReference>
<organism evidence="2 3">
    <name type="scientific">Chryseobacterium phosphatilyticum</name>
    <dbReference type="NCBI Taxonomy" id="475075"/>
    <lineage>
        <taxon>Bacteria</taxon>
        <taxon>Pseudomonadati</taxon>
        <taxon>Bacteroidota</taxon>
        <taxon>Flavobacteriia</taxon>
        <taxon>Flavobacteriales</taxon>
        <taxon>Weeksellaceae</taxon>
        <taxon>Chryseobacterium group</taxon>
        <taxon>Chryseobacterium</taxon>
    </lineage>
</organism>
<dbReference type="OrthoDB" id="635146at2"/>
<reference evidence="2 3" key="1">
    <citation type="submission" date="2018-04" db="EMBL/GenBank/DDBJ databases">
        <title>Draft Genome Sequence of Phosphate-Solubilizing Chryseobacterium sp. ISE14 that is a Biocontrol and Plant Growth-Promoting Rhizobacterium Isolated from Cucumber.</title>
        <authorList>
            <person name="Jeong J.-J."/>
            <person name="Sang M.K."/>
            <person name="Choi I.-G."/>
            <person name="Kim K.D."/>
        </authorList>
    </citation>
    <scope>NUCLEOTIDE SEQUENCE [LARGE SCALE GENOMIC DNA]</scope>
    <source>
        <strain evidence="2 3">ISE14</strain>
    </source>
</reference>
<accession>A0A316X083</accession>
<keyword evidence="2" id="KW-0378">Hydrolase</keyword>